<evidence type="ECO:0000259" key="3">
    <source>
        <dbReference type="SMART" id="SM00331"/>
    </source>
</evidence>
<keyword evidence="5" id="KW-1185">Reference proteome</keyword>
<dbReference type="PANTHER" id="PTHR43156:SF2">
    <property type="entry name" value="STAGE II SPORULATION PROTEIN E"/>
    <property type="match status" value="1"/>
</dbReference>
<accession>A0ABR9DRS9</accession>
<dbReference type="SMART" id="SM00331">
    <property type="entry name" value="PP2C_SIG"/>
    <property type="match status" value="1"/>
</dbReference>
<feature type="domain" description="PPM-type phosphatase" evidence="3">
    <location>
        <begin position="349"/>
        <end position="567"/>
    </location>
</feature>
<evidence type="ECO:0000313" key="4">
    <source>
        <dbReference type="EMBL" id="MBD9699830.1"/>
    </source>
</evidence>
<gene>
    <name evidence="4" type="ORF">IGS67_10050</name>
</gene>
<comment type="caution">
    <text evidence="4">The sequence shown here is derived from an EMBL/GenBank/DDBJ whole genome shotgun (WGS) entry which is preliminary data.</text>
</comment>
<keyword evidence="1" id="KW-0378">Hydrolase</keyword>
<sequence>MTTADTNRGASGYVVRPWLGPQPSDDPELQRYAVLASLCVGDGAAAVLLPEPDGARVAAASTIDDGASGTLRSDLAYESLRTGRLVVLTPAESAVSRPEQPVGFVAVPVTTPEGARVAVLFAQTLVEVQPSQVRALGELAVLLAAYLGSRTSLRRAVEAEAELQEITRINRILLAFSEALARTSTVDETLQVVRDLATTQLEASCCTVVLENDGRFDSLDRRGLPLDRPLHYTELAPGADHPGPYAVATGEGVFLDDRSALAERFPGLAEGASAHVDGEAYVPLRVGRRTGWLWLGWAGPHHTFARTRRMKLALARYVGQAIERVELVQARDAVARTLQEAMLTSLPTVPGLELAARYVPAAEDQQVGGDWYDAIHSCGVTTVVIGDVVGHNIAAATRMGSLRSILRGFVADRVQTPAQLLERLDHANIALGTGTMGTALVAQLRGGFDEDGSARVTWSSAGHLAPVVVGADGTTRTFEGTSDLMLGVLEYDRHDHAATLAPGETLLLFTDGLVERRGEPIEESFVRLAGVLGGVGQAPVGDLLDVVLAEMEATGERDDIAVLAVRPV</sequence>
<feature type="region of interest" description="Disordered" evidence="2">
    <location>
        <begin position="1"/>
        <end position="21"/>
    </location>
</feature>
<evidence type="ECO:0000256" key="2">
    <source>
        <dbReference type="SAM" id="MobiDB-lite"/>
    </source>
</evidence>
<dbReference type="InterPro" id="IPR001932">
    <property type="entry name" value="PPM-type_phosphatase-like_dom"/>
</dbReference>
<dbReference type="Pfam" id="PF07228">
    <property type="entry name" value="SpoIIE"/>
    <property type="match status" value="1"/>
</dbReference>
<dbReference type="SUPFAM" id="SSF55781">
    <property type="entry name" value="GAF domain-like"/>
    <property type="match status" value="1"/>
</dbReference>
<proteinExistence type="predicted"/>
<reference evidence="4 5" key="1">
    <citation type="submission" date="2020-09" db="EMBL/GenBank/DDBJ databases">
        <title>Flavimobilis rhizosphaerae sp. nov., isolated from rhizosphere soil of Spartina alterniflora.</title>
        <authorList>
            <person name="Hanqin C."/>
        </authorList>
    </citation>
    <scope>NUCLEOTIDE SEQUENCE [LARGE SCALE GENOMIC DNA]</scope>
    <source>
        <strain evidence="4 5">GY 10621</strain>
    </source>
</reference>
<dbReference type="InterPro" id="IPR052016">
    <property type="entry name" value="Bact_Sigma-Reg"/>
</dbReference>
<dbReference type="PANTHER" id="PTHR43156">
    <property type="entry name" value="STAGE II SPORULATION PROTEIN E-RELATED"/>
    <property type="match status" value="1"/>
</dbReference>
<evidence type="ECO:0000313" key="5">
    <source>
        <dbReference type="Proteomes" id="UP000642107"/>
    </source>
</evidence>
<evidence type="ECO:0000256" key="1">
    <source>
        <dbReference type="ARBA" id="ARBA00022801"/>
    </source>
</evidence>
<dbReference type="Gene3D" id="3.30.450.40">
    <property type="match status" value="1"/>
</dbReference>
<name>A0ABR9DRS9_9MICO</name>
<dbReference type="SUPFAM" id="SSF81606">
    <property type="entry name" value="PP2C-like"/>
    <property type="match status" value="1"/>
</dbReference>
<dbReference type="RefSeq" id="WP_192280351.1">
    <property type="nucleotide sequence ID" value="NZ_JACZDF010000005.1"/>
</dbReference>
<dbReference type="Gene3D" id="3.60.40.10">
    <property type="entry name" value="PPM-type phosphatase domain"/>
    <property type="match status" value="1"/>
</dbReference>
<dbReference type="EMBL" id="JACZDF010000005">
    <property type="protein sequence ID" value="MBD9699830.1"/>
    <property type="molecule type" value="Genomic_DNA"/>
</dbReference>
<dbReference type="InterPro" id="IPR029016">
    <property type="entry name" value="GAF-like_dom_sf"/>
</dbReference>
<dbReference type="InterPro" id="IPR036457">
    <property type="entry name" value="PPM-type-like_dom_sf"/>
</dbReference>
<dbReference type="Proteomes" id="UP000642107">
    <property type="component" value="Unassembled WGS sequence"/>
</dbReference>
<protein>
    <submittedName>
        <fullName evidence="4">SpoIIE family protein phosphatase</fullName>
    </submittedName>
</protein>
<organism evidence="4 5">
    <name type="scientific">Flavimobilis rhizosphaerae</name>
    <dbReference type="NCBI Taxonomy" id="2775421"/>
    <lineage>
        <taxon>Bacteria</taxon>
        <taxon>Bacillati</taxon>
        <taxon>Actinomycetota</taxon>
        <taxon>Actinomycetes</taxon>
        <taxon>Micrococcales</taxon>
        <taxon>Jonesiaceae</taxon>
        <taxon>Flavimobilis</taxon>
    </lineage>
</organism>